<evidence type="ECO:0000313" key="15">
    <source>
        <dbReference type="Proteomes" id="UP000611945"/>
    </source>
</evidence>
<dbReference type="RefSeq" id="WP_251836103.1">
    <property type="nucleotide sequence ID" value="NZ_JACSQG010000003.1"/>
</dbReference>
<evidence type="ECO:0000259" key="12">
    <source>
        <dbReference type="Pfam" id="PF01648"/>
    </source>
</evidence>
<dbReference type="Gene3D" id="3.90.470.20">
    <property type="entry name" value="4'-phosphopantetheinyl transferase domain"/>
    <property type="match status" value="1"/>
</dbReference>
<name>A0ABR8TPT9_9PSED</name>
<comment type="function">
    <text evidence="1">Involved in the biosynthesis of the siderophore enterobactin (enterochelin), which is a macrocyclic trimeric lactone of N-(2,3-dihydroxybenzoyl)-serine. The serine trilactone serves as a scaffolding for the three catechol functionalities that provide hexadentate coordination for the tightly ligated iron(2+) atoms. Plays an essential role in the assembly of the enterobactin by catalyzing the transfer of the 4'-phosphopantetheine (Ppant) moiety from coenzyme A to the apo-domains of both EntB (ArCP domain) and EntF (PCP domain) to yield their holo-forms which make them competent for the activation of 2,3-dihydroxybenzoate (DHB) and L-serine, respectively.</text>
</comment>
<dbReference type="InterPro" id="IPR008278">
    <property type="entry name" value="4-PPantetheinyl_Trfase_dom"/>
</dbReference>
<keyword evidence="15" id="KW-1185">Reference proteome</keyword>
<dbReference type="PANTHER" id="PTHR38096:SF1">
    <property type="entry name" value="ENTEROBACTIN SYNTHASE COMPONENT D"/>
    <property type="match status" value="1"/>
</dbReference>
<dbReference type="Proteomes" id="UP000611945">
    <property type="component" value="Unassembled WGS sequence"/>
</dbReference>
<evidence type="ECO:0000256" key="6">
    <source>
        <dbReference type="ARBA" id="ARBA00022679"/>
    </source>
</evidence>
<organism evidence="14 15">
    <name type="scientific">Serpens gallinarum</name>
    <dbReference type="NCBI Taxonomy" id="2763075"/>
    <lineage>
        <taxon>Bacteria</taxon>
        <taxon>Pseudomonadati</taxon>
        <taxon>Pseudomonadota</taxon>
        <taxon>Gammaproteobacteria</taxon>
        <taxon>Pseudomonadales</taxon>
        <taxon>Pseudomonadaceae</taxon>
        <taxon>Pseudomonas</taxon>
    </lineage>
</organism>
<evidence type="ECO:0000259" key="13">
    <source>
        <dbReference type="Pfam" id="PF17837"/>
    </source>
</evidence>
<evidence type="ECO:0000256" key="1">
    <source>
        <dbReference type="ARBA" id="ARBA00003937"/>
    </source>
</evidence>
<dbReference type="InterPro" id="IPR041354">
    <property type="entry name" value="4PPT_N"/>
</dbReference>
<evidence type="ECO:0000256" key="4">
    <source>
        <dbReference type="ARBA" id="ARBA00011503"/>
    </source>
</evidence>
<evidence type="ECO:0000256" key="5">
    <source>
        <dbReference type="ARBA" id="ARBA00019087"/>
    </source>
</evidence>
<comment type="similarity">
    <text evidence="3">Belongs to the P-Pant transferase superfamily. EntD family.</text>
</comment>
<evidence type="ECO:0000256" key="3">
    <source>
        <dbReference type="ARBA" id="ARBA00008342"/>
    </source>
</evidence>
<dbReference type="PANTHER" id="PTHR38096">
    <property type="entry name" value="ENTEROBACTIN SYNTHASE COMPONENT D"/>
    <property type="match status" value="1"/>
</dbReference>
<proteinExistence type="inferred from homology"/>
<dbReference type="PRINTS" id="PR01399">
    <property type="entry name" value="ENTSNTHTASED"/>
</dbReference>
<dbReference type="Pfam" id="PF01648">
    <property type="entry name" value="ACPS"/>
    <property type="match status" value="1"/>
</dbReference>
<evidence type="ECO:0000256" key="2">
    <source>
        <dbReference type="ARBA" id="ARBA00004993"/>
    </source>
</evidence>
<feature type="domain" description="4'-phosphopantetheinyl transferase N-terminal" evidence="13">
    <location>
        <begin position="54"/>
        <end position="111"/>
    </location>
</feature>
<dbReference type="InterPro" id="IPR003542">
    <property type="entry name" value="Enbac_synth_compD-like"/>
</dbReference>
<evidence type="ECO:0000256" key="9">
    <source>
        <dbReference type="ARBA" id="ARBA00031996"/>
    </source>
</evidence>
<comment type="catalytic activity">
    <reaction evidence="10">
        <text>apo-[aryl-carrier protein] + CoA = holo-[aryl-carrier protein] + adenosine 3',5'-bisphosphate + H(+)</text>
        <dbReference type="Rhea" id="RHEA:48404"/>
        <dbReference type="Rhea" id="RHEA-COMP:15903"/>
        <dbReference type="Rhea" id="RHEA-COMP:17557"/>
        <dbReference type="ChEBI" id="CHEBI:15378"/>
        <dbReference type="ChEBI" id="CHEBI:29999"/>
        <dbReference type="ChEBI" id="CHEBI:57287"/>
        <dbReference type="ChEBI" id="CHEBI:58343"/>
        <dbReference type="ChEBI" id="CHEBI:64479"/>
    </reaction>
</comment>
<evidence type="ECO:0000256" key="8">
    <source>
        <dbReference type="ARBA" id="ARBA00029894"/>
    </source>
</evidence>
<keyword evidence="6 14" id="KW-0808">Transferase</keyword>
<gene>
    <name evidence="14" type="ORF">H9642_09045</name>
</gene>
<feature type="domain" description="4'-phosphopantetheinyl transferase" evidence="12">
    <location>
        <begin position="118"/>
        <end position="195"/>
    </location>
</feature>
<comment type="catalytic activity">
    <reaction evidence="11">
        <text>apo-[peptidyl-carrier protein] + CoA = holo-[peptidyl-carrier protein] + adenosine 3',5'-bisphosphate + H(+)</text>
        <dbReference type="Rhea" id="RHEA:46228"/>
        <dbReference type="Rhea" id="RHEA-COMP:11479"/>
        <dbReference type="Rhea" id="RHEA-COMP:11480"/>
        <dbReference type="ChEBI" id="CHEBI:15378"/>
        <dbReference type="ChEBI" id="CHEBI:29999"/>
        <dbReference type="ChEBI" id="CHEBI:57287"/>
        <dbReference type="ChEBI" id="CHEBI:58343"/>
        <dbReference type="ChEBI" id="CHEBI:64479"/>
    </reaction>
</comment>
<comment type="pathway">
    <text evidence="2">Siderophore biosynthesis; enterobactin biosynthesis.</text>
</comment>
<evidence type="ECO:0000256" key="7">
    <source>
        <dbReference type="ARBA" id="ARBA00023191"/>
    </source>
</evidence>
<evidence type="ECO:0000313" key="14">
    <source>
        <dbReference type="EMBL" id="MBD7977339.1"/>
    </source>
</evidence>
<sequence>MNTLIPDCCKPLQPHWPLPQPLSGAYLVSTRFDASRLSADDFARCEIPAVPGASKRQCEYLAGRLCARHALWQLTGHASVPAVGEDRAPQWPAGIVGSITHSAGHAAALVAHANNWRGLGMDLERLLSPERSQRLAGEILTSHELLRLQQLDPALHPWLISLTFSAKESLFKALYPLVGQRFYFQDAQVLEWSPTGRLRLGLLKSLNGEWVRGTEVEGQFAELESQLLTLVSIANQTAT</sequence>
<accession>A0ABR8TPT9</accession>
<evidence type="ECO:0000256" key="11">
    <source>
        <dbReference type="ARBA" id="ARBA00049191"/>
    </source>
</evidence>
<reference evidence="14 15" key="1">
    <citation type="submission" date="2020-08" db="EMBL/GenBank/DDBJ databases">
        <title>A Genomic Blueprint of the Chicken Gut Microbiome.</title>
        <authorList>
            <person name="Gilroy R."/>
            <person name="Ravi A."/>
            <person name="Getino M."/>
            <person name="Pursley I."/>
            <person name="Horton D.L."/>
            <person name="Alikhan N.-F."/>
            <person name="Baker D."/>
            <person name="Gharbi K."/>
            <person name="Hall N."/>
            <person name="Watson M."/>
            <person name="Adriaenssens E.M."/>
            <person name="Foster-Nyarko E."/>
            <person name="Jarju S."/>
            <person name="Secka A."/>
            <person name="Antonio M."/>
            <person name="Oren A."/>
            <person name="Chaudhuri R."/>
            <person name="La Ragione R.M."/>
            <person name="Hildebrand F."/>
            <person name="Pallen M.J."/>
        </authorList>
    </citation>
    <scope>NUCLEOTIDE SEQUENCE [LARGE SCALE GENOMIC DNA]</scope>
    <source>
        <strain evidence="14 15">Sa2CUA2</strain>
    </source>
</reference>
<dbReference type="SUPFAM" id="SSF56214">
    <property type="entry name" value="4'-phosphopantetheinyl transferase"/>
    <property type="match status" value="1"/>
</dbReference>
<keyword evidence="7" id="KW-0259">Enterobactin biosynthesis</keyword>
<comment type="caution">
    <text evidence="14">The sequence shown here is derived from an EMBL/GenBank/DDBJ whole genome shotgun (WGS) entry which is preliminary data.</text>
</comment>
<dbReference type="InterPro" id="IPR037143">
    <property type="entry name" value="4-PPantetheinyl_Trfase_dom_sf"/>
</dbReference>
<evidence type="ECO:0000256" key="10">
    <source>
        <dbReference type="ARBA" id="ARBA00049176"/>
    </source>
</evidence>
<comment type="subunit">
    <text evidence="4">EntB, EntD, EntE, and EntF form a multienzyme complex called enterobactin synthase.</text>
</comment>
<dbReference type="GO" id="GO:0016740">
    <property type="term" value="F:transferase activity"/>
    <property type="evidence" value="ECO:0007669"/>
    <property type="project" value="UniProtKB-KW"/>
</dbReference>
<dbReference type="EMBL" id="JACSQG010000003">
    <property type="protein sequence ID" value="MBD7977339.1"/>
    <property type="molecule type" value="Genomic_DNA"/>
</dbReference>
<protein>
    <recommendedName>
        <fullName evidence="5">Enterobactin synthase component D</fullName>
    </recommendedName>
    <alternativeName>
        <fullName evidence="8">4'-phosphopantetheinyl transferase EntD</fullName>
    </alternativeName>
    <alternativeName>
        <fullName evidence="9">Enterochelin synthase D</fullName>
    </alternativeName>
</protein>
<dbReference type="Pfam" id="PF17837">
    <property type="entry name" value="4PPT_N"/>
    <property type="match status" value="1"/>
</dbReference>